<dbReference type="InterPro" id="IPR001995">
    <property type="entry name" value="Peptidase_A2_cat"/>
</dbReference>
<dbReference type="PROSITE" id="PS50175">
    <property type="entry name" value="ASP_PROT_RETROV"/>
    <property type="match status" value="1"/>
</dbReference>
<reference evidence="10" key="1">
    <citation type="submission" date="2017-02" db="UniProtKB">
        <authorList>
            <consortium name="WormBaseParasite"/>
        </authorList>
    </citation>
    <scope>IDENTIFICATION</scope>
</reference>
<dbReference type="Gene3D" id="3.30.420.10">
    <property type="entry name" value="Ribonuclease H-like superfamily/Ribonuclease H"/>
    <property type="match status" value="1"/>
</dbReference>
<dbReference type="InterPro" id="IPR055510">
    <property type="entry name" value="DUF7083"/>
</dbReference>
<evidence type="ECO:0000256" key="5">
    <source>
        <dbReference type="ARBA" id="ARBA00022801"/>
    </source>
</evidence>
<evidence type="ECO:0000256" key="3">
    <source>
        <dbReference type="ARBA" id="ARBA00022722"/>
    </source>
</evidence>
<evidence type="ECO:0000256" key="2">
    <source>
        <dbReference type="ARBA" id="ARBA00022695"/>
    </source>
</evidence>
<dbReference type="SUPFAM" id="SSF53098">
    <property type="entry name" value="Ribonuclease H-like"/>
    <property type="match status" value="1"/>
</dbReference>
<dbReference type="InterPro" id="IPR036397">
    <property type="entry name" value="RNaseH_sf"/>
</dbReference>
<feature type="compositionally biased region" description="Polar residues" evidence="6">
    <location>
        <begin position="561"/>
        <end position="572"/>
    </location>
</feature>
<feature type="compositionally biased region" description="Basic and acidic residues" evidence="6">
    <location>
        <begin position="595"/>
        <end position="606"/>
    </location>
</feature>
<dbReference type="AlphaFoldDB" id="A0A0N4X9J0"/>
<dbReference type="InterPro" id="IPR021109">
    <property type="entry name" value="Peptidase_aspartic_dom_sf"/>
</dbReference>
<protein>
    <submittedName>
        <fullName evidence="10">Peptidase A2 domain-containing protein</fullName>
    </submittedName>
</protein>
<dbReference type="OrthoDB" id="5858030at2759"/>
<dbReference type="InterPro" id="IPR050951">
    <property type="entry name" value="Retrovirus_Pol_polyprotein"/>
</dbReference>
<dbReference type="GO" id="GO:0006508">
    <property type="term" value="P:proteolysis"/>
    <property type="evidence" value="ECO:0007669"/>
    <property type="project" value="InterPro"/>
</dbReference>
<dbReference type="GO" id="GO:0004519">
    <property type="term" value="F:endonuclease activity"/>
    <property type="evidence" value="ECO:0007669"/>
    <property type="project" value="UniProtKB-KW"/>
</dbReference>
<feature type="domain" description="Peptidase A2" evidence="7">
    <location>
        <begin position="340"/>
        <end position="358"/>
    </location>
</feature>
<dbReference type="EMBL" id="UZAF01022850">
    <property type="protein sequence ID" value="VDO87414.1"/>
    <property type="molecule type" value="Genomic_DNA"/>
</dbReference>
<keyword evidence="3" id="KW-0540">Nuclease</keyword>
<evidence type="ECO:0000313" key="10">
    <source>
        <dbReference type="WBParaSite" id="HPLM_0002103201-mRNA-1"/>
    </source>
</evidence>
<keyword evidence="1" id="KW-0808">Transferase</keyword>
<evidence type="ECO:0000259" key="7">
    <source>
        <dbReference type="PROSITE" id="PS50175"/>
    </source>
</evidence>
<dbReference type="STRING" id="6290.A0A0N4X9J0"/>
<dbReference type="Pfam" id="PF13650">
    <property type="entry name" value="Asp_protease_2"/>
    <property type="match status" value="1"/>
</dbReference>
<evidence type="ECO:0000256" key="6">
    <source>
        <dbReference type="SAM" id="MobiDB-lite"/>
    </source>
</evidence>
<dbReference type="InterPro" id="IPR012337">
    <property type="entry name" value="RNaseH-like_sf"/>
</dbReference>
<keyword evidence="4" id="KW-0255">Endonuclease</keyword>
<dbReference type="WBParaSite" id="HPLM_0002103201-mRNA-1">
    <property type="protein sequence ID" value="HPLM_0002103201-mRNA-1"/>
    <property type="gene ID" value="HPLM_0002103201"/>
</dbReference>
<keyword evidence="9" id="KW-1185">Reference proteome</keyword>
<dbReference type="Pfam" id="PF23309">
    <property type="entry name" value="DUF7083"/>
    <property type="match status" value="1"/>
</dbReference>
<feature type="compositionally biased region" description="Basic residues" evidence="6">
    <location>
        <begin position="624"/>
        <end position="642"/>
    </location>
</feature>
<organism evidence="10">
    <name type="scientific">Haemonchus placei</name>
    <name type="common">Barber's pole worm</name>
    <dbReference type="NCBI Taxonomy" id="6290"/>
    <lineage>
        <taxon>Eukaryota</taxon>
        <taxon>Metazoa</taxon>
        <taxon>Ecdysozoa</taxon>
        <taxon>Nematoda</taxon>
        <taxon>Chromadorea</taxon>
        <taxon>Rhabditida</taxon>
        <taxon>Rhabditina</taxon>
        <taxon>Rhabditomorpha</taxon>
        <taxon>Strongyloidea</taxon>
        <taxon>Trichostrongylidae</taxon>
        <taxon>Haemonchus</taxon>
    </lineage>
</organism>
<keyword evidence="5" id="KW-0378">Hydrolase</keyword>
<feature type="compositionally biased region" description="Basic and acidic residues" evidence="6">
    <location>
        <begin position="573"/>
        <end position="583"/>
    </location>
</feature>
<dbReference type="Proteomes" id="UP000268014">
    <property type="component" value="Unassembled WGS sequence"/>
</dbReference>
<reference evidence="8 9" key="2">
    <citation type="submission" date="2018-11" db="EMBL/GenBank/DDBJ databases">
        <authorList>
            <consortium name="Pathogen Informatics"/>
        </authorList>
    </citation>
    <scope>NUCLEOTIDE SEQUENCE [LARGE SCALE GENOMIC DNA]</scope>
    <source>
        <strain evidence="8 9">MHpl1</strain>
    </source>
</reference>
<dbReference type="PANTHER" id="PTHR37984:SF5">
    <property type="entry name" value="PROTEIN NYNRIN-LIKE"/>
    <property type="match status" value="1"/>
</dbReference>
<keyword evidence="2" id="KW-0548">Nucleotidyltransferase</keyword>
<dbReference type="GO" id="GO:0016779">
    <property type="term" value="F:nucleotidyltransferase activity"/>
    <property type="evidence" value="ECO:0007669"/>
    <property type="project" value="UniProtKB-KW"/>
</dbReference>
<evidence type="ECO:0000313" key="8">
    <source>
        <dbReference type="EMBL" id="VDO87414.1"/>
    </source>
</evidence>
<evidence type="ECO:0000256" key="4">
    <source>
        <dbReference type="ARBA" id="ARBA00022759"/>
    </source>
</evidence>
<evidence type="ECO:0000313" key="9">
    <source>
        <dbReference type="Proteomes" id="UP000268014"/>
    </source>
</evidence>
<sequence length="642" mass="74552">MAVRAAIINSETKERLPVIILLDSGAQASFISKAAVKRHKLNVFEEAPMTACAFGAALRSVIPDVIIGIDYLWDILTLQEPVTLPSDNIVIPLNVARYQVNSKSIIRDSRVPEDKKRDLILLKLDDAAYRKYADDILPSQPHEIDFNTTVRNLQKLFTSKKTLIRRRYECLSITCPPLTQDNVPFRDYANTIKRMDEDAALKEMDYTSMKTLQFVARLQDPSLLKIRLRMLRRLDTQAEDVPLTIEDLVAECENITALKVDNANMEASHDVHAVQKKKVKCFECGGPHYKTFCPLLMKQFPKKPKRMHHRLKRNKCKDVATFSAEHARTYINVDVSGHKLRFQLDTGADITLISRHTWKKLGFPALEPYATPVKTADGSPMKIDGRFHIEFSVKDRPAYKELQEKYHSRMGIEHIRSPPLHPQSNGAFRRHAEESFTQIEGRRELLTEFLKCYRRMPCTTTPKQLSPAELFLGRQLRTTLTLLKEEIRNEKGSRKTRMERQHNLHHEARERSYDIEDPVYIRNYRSGEQNWIPAHVKNLYGRVLYDVSMEDGQLWRRHTNQMRTRSQPSATDQAKKTVGEHSQYENPQEKYNVVHNEEVQPTRDFSDESMDPNATATVLDRMNRQRRPPNRLQVRPRKKTYM</sequence>
<dbReference type="GO" id="GO:0003676">
    <property type="term" value="F:nucleic acid binding"/>
    <property type="evidence" value="ECO:0007669"/>
    <property type="project" value="InterPro"/>
</dbReference>
<accession>A0A0N4X9J0</accession>
<evidence type="ECO:0000256" key="1">
    <source>
        <dbReference type="ARBA" id="ARBA00022679"/>
    </source>
</evidence>
<feature type="region of interest" description="Disordered" evidence="6">
    <location>
        <begin position="560"/>
        <end position="642"/>
    </location>
</feature>
<dbReference type="GO" id="GO:0004190">
    <property type="term" value="F:aspartic-type endopeptidase activity"/>
    <property type="evidence" value="ECO:0007669"/>
    <property type="project" value="InterPro"/>
</dbReference>
<dbReference type="OMA" id="ECLSITC"/>
<dbReference type="Gene3D" id="2.40.70.10">
    <property type="entry name" value="Acid Proteases"/>
    <property type="match status" value="1"/>
</dbReference>
<gene>
    <name evidence="8" type="ORF">HPLM_LOCUS21024</name>
</gene>
<proteinExistence type="predicted"/>
<name>A0A0N4X9J0_HAEPC</name>
<dbReference type="SUPFAM" id="SSF50630">
    <property type="entry name" value="Acid proteases"/>
    <property type="match status" value="2"/>
</dbReference>
<dbReference type="PANTHER" id="PTHR37984">
    <property type="entry name" value="PROTEIN CBG26694"/>
    <property type="match status" value="1"/>
</dbReference>